<dbReference type="PANTHER" id="PTHR47331">
    <property type="entry name" value="PHD-TYPE DOMAIN-CONTAINING PROTEIN"/>
    <property type="match status" value="1"/>
</dbReference>
<keyword evidence="2" id="KW-0548">Nucleotidyltransferase</keyword>
<keyword evidence="3" id="KW-1185">Reference proteome</keyword>
<gene>
    <name evidence="2" type="primary">AVEN_93179_1</name>
    <name evidence="2" type="ORF">CDAR_599061</name>
</gene>
<evidence type="ECO:0000313" key="3">
    <source>
        <dbReference type="Proteomes" id="UP001054837"/>
    </source>
</evidence>
<comment type="caution">
    <text evidence="2">The sequence shown here is derived from an EMBL/GenBank/DDBJ whole genome shotgun (WGS) entry which is preliminary data.</text>
</comment>
<keyword evidence="2" id="KW-0695">RNA-directed DNA polymerase</keyword>
<accession>A0AAV4R5B9</accession>
<dbReference type="Pfam" id="PF17921">
    <property type="entry name" value="Integrase_H2C2"/>
    <property type="match status" value="1"/>
</dbReference>
<keyword evidence="2" id="KW-0808">Transferase</keyword>
<reference evidence="2 3" key="1">
    <citation type="submission" date="2021-06" db="EMBL/GenBank/DDBJ databases">
        <title>Caerostris darwini draft genome.</title>
        <authorList>
            <person name="Kono N."/>
            <person name="Arakawa K."/>
        </authorList>
    </citation>
    <scope>NUCLEOTIDE SEQUENCE [LARGE SCALE GENOMIC DNA]</scope>
</reference>
<protein>
    <submittedName>
        <fullName evidence="2">Reverse transcriptase</fullName>
    </submittedName>
</protein>
<organism evidence="2 3">
    <name type="scientific">Caerostris darwini</name>
    <dbReference type="NCBI Taxonomy" id="1538125"/>
    <lineage>
        <taxon>Eukaryota</taxon>
        <taxon>Metazoa</taxon>
        <taxon>Ecdysozoa</taxon>
        <taxon>Arthropoda</taxon>
        <taxon>Chelicerata</taxon>
        <taxon>Arachnida</taxon>
        <taxon>Araneae</taxon>
        <taxon>Araneomorphae</taxon>
        <taxon>Entelegynae</taxon>
        <taxon>Araneoidea</taxon>
        <taxon>Araneidae</taxon>
        <taxon>Caerostris</taxon>
    </lineage>
</organism>
<evidence type="ECO:0000313" key="2">
    <source>
        <dbReference type="EMBL" id="GIY16612.1"/>
    </source>
</evidence>
<dbReference type="InterPro" id="IPR041588">
    <property type="entry name" value="Integrase_H2C2"/>
</dbReference>
<sequence length="322" mass="36867">MNSADIISRGLHADKLQENELWWSGPPFLVNNEYPGVPMRLVDGDLTSKDEDMISSELKLSTANQVCVVTHIVEPLDVINNCSSFTKLKRIVAWCKRFINNTRNPLNRTSGTLTTSELSQSLVCIVKNIQRTAFIKELQSLEKGTSIPNNSELVNLCPFIDDDRLLKVGGRLKNSNLLYNQKCPLIIPAKHNFTFIVINYYHALYFHAGAETILSLIRNRFWIVRGRNTVRKIIFNCIICKKINSKGSNQIMGQLPVARVTPTRAFNRFMNTFTRKMPQQMREMLKLLCLNSTTRRRLQVVPDNAQINAKDYDMQDTKLLHP</sequence>
<proteinExistence type="predicted"/>
<dbReference type="Proteomes" id="UP001054837">
    <property type="component" value="Unassembled WGS sequence"/>
</dbReference>
<dbReference type="GO" id="GO:0003964">
    <property type="term" value="F:RNA-directed DNA polymerase activity"/>
    <property type="evidence" value="ECO:0007669"/>
    <property type="project" value="UniProtKB-KW"/>
</dbReference>
<dbReference type="PANTHER" id="PTHR47331:SF2">
    <property type="match status" value="1"/>
</dbReference>
<dbReference type="EMBL" id="BPLQ01005716">
    <property type="protein sequence ID" value="GIY16612.1"/>
    <property type="molecule type" value="Genomic_DNA"/>
</dbReference>
<feature type="domain" description="Integrase zinc-binding" evidence="1">
    <location>
        <begin position="197"/>
        <end position="245"/>
    </location>
</feature>
<name>A0AAV4R5B9_9ARAC</name>
<evidence type="ECO:0000259" key="1">
    <source>
        <dbReference type="Pfam" id="PF17921"/>
    </source>
</evidence>
<dbReference type="AlphaFoldDB" id="A0AAV4R5B9"/>